<dbReference type="EMBL" id="LAZR01045163">
    <property type="protein sequence ID" value="KKK99538.1"/>
    <property type="molecule type" value="Genomic_DNA"/>
</dbReference>
<reference evidence="1" key="1">
    <citation type="journal article" date="2015" name="Nature">
        <title>Complex archaea that bridge the gap between prokaryotes and eukaryotes.</title>
        <authorList>
            <person name="Spang A."/>
            <person name="Saw J.H."/>
            <person name="Jorgensen S.L."/>
            <person name="Zaremba-Niedzwiedzka K."/>
            <person name="Martijn J."/>
            <person name="Lind A.E."/>
            <person name="van Eijk R."/>
            <person name="Schleper C."/>
            <person name="Guy L."/>
            <person name="Ettema T.J."/>
        </authorList>
    </citation>
    <scope>NUCLEOTIDE SEQUENCE</scope>
</reference>
<name>A0A0F9A092_9ZZZZ</name>
<accession>A0A0F9A092</accession>
<proteinExistence type="predicted"/>
<comment type="caution">
    <text evidence="1">The sequence shown here is derived from an EMBL/GenBank/DDBJ whole genome shotgun (WGS) entry which is preliminary data.</text>
</comment>
<gene>
    <name evidence="1" type="ORF">LCGC14_2631740</name>
</gene>
<organism evidence="1">
    <name type="scientific">marine sediment metagenome</name>
    <dbReference type="NCBI Taxonomy" id="412755"/>
    <lineage>
        <taxon>unclassified sequences</taxon>
        <taxon>metagenomes</taxon>
        <taxon>ecological metagenomes</taxon>
    </lineage>
</organism>
<dbReference type="AlphaFoldDB" id="A0A0F9A092"/>
<feature type="non-terminal residue" evidence="1">
    <location>
        <position position="1"/>
    </location>
</feature>
<protein>
    <submittedName>
        <fullName evidence="1">Uncharacterized protein</fullName>
    </submittedName>
</protein>
<evidence type="ECO:0000313" key="1">
    <source>
        <dbReference type="EMBL" id="KKK99538.1"/>
    </source>
</evidence>
<sequence>SLFAALSSGIAICPFGVMVLSEVAAIVFVSAS</sequence>